<reference evidence="1" key="1">
    <citation type="submission" date="2023-01" db="EMBL/GenBank/DDBJ databases">
        <title>Sequencing of the bacterial strains from artisanal fermented milk Matsoni.</title>
        <authorList>
            <person name="Rozman V."/>
            <person name="Accetto T."/>
            <person name="Bogovic Matijasic B."/>
        </authorList>
    </citation>
    <scope>NUCLEOTIDE SEQUENCE</scope>
    <source>
        <strain evidence="1">Lbl333</strain>
    </source>
</reference>
<evidence type="ECO:0008006" key="3">
    <source>
        <dbReference type="Google" id="ProtNLM"/>
    </source>
</evidence>
<gene>
    <name evidence="1" type="ORF">PF586_03435</name>
</gene>
<comment type="caution">
    <text evidence="1">The sequence shown here is derived from an EMBL/GenBank/DDBJ whole genome shotgun (WGS) entry which is preliminary data.</text>
</comment>
<sequence>MEIYVDNQELREAVDQIMIDRGYLPMEDALGKRIGLDEFIKKYCPQHGKDWVKENIIYKYHPDWCKNANPGRGRSFEINEYRARQWMEDHWDEL</sequence>
<protein>
    <recommendedName>
        <fullName evidence="3">DUF771 domain-containing protein</fullName>
    </recommendedName>
</protein>
<dbReference type="Proteomes" id="UP001210502">
    <property type="component" value="Unassembled WGS sequence"/>
</dbReference>
<name>A0A9Q4F2G1_9LACO</name>
<evidence type="ECO:0000313" key="2">
    <source>
        <dbReference type="Proteomes" id="UP001210502"/>
    </source>
</evidence>
<organism evidence="1 2">
    <name type="scientific">Lactobacillus delbrueckii</name>
    <dbReference type="NCBI Taxonomy" id="1584"/>
    <lineage>
        <taxon>Bacteria</taxon>
        <taxon>Bacillati</taxon>
        <taxon>Bacillota</taxon>
        <taxon>Bacilli</taxon>
        <taxon>Lactobacillales</taxon>
        <taxon>Lactobacillaceae</taxon>
        <taxon>Lactobacillus</taxon>
    </lineage>
</organism>
<evidence type="ECO:0000313" key="1">
    <source>
        <dbReference type="EMBL" id="MDA3767541.1"/>
    </source>
</evidence>
<accession>A0A9Q4F2G1</accession>
<dbReference type="RefSeq" id="WP_176270491.1">
    <property type="nucleotide sequence ID" value="NZ_JAPTNZ010000002.1"/>
</dbReference>
<proteinExistence type="predicted"/>
<dbReference type="AlphaFoldDB" id="A0A9Q4F2G1"/>
<dbReference type="EMBL" id="JAQIEY010000007">
    <property type="protein sequence ID" value="MDA3767541.1"/>
    <property type="molecule type" value="Genomic_DNA"/>
</dbReference>